<dbReference type="Gene3D" id="3.40.50.2300">
    <property type="match status" value="1"/>
</dbReference>
<sequence length="508" mass="57621">MVKVVLVDDEERIRMGLAKLIAQVGPEYEVTGLYASGPELLADLDAIEADLLITDIKMPNMNGLDLLDKLSALKPAWKLAVLSGFDDFAYARQALRLGVEDYLLKPVDTGELAQLLRKVKQQLETKQEPIRQEDHIRLLMFSEPDTVPAPLREEAERELSRSPVFKEYYAVFAVHGILENLLEEVKAAASALHRDCIAEPRDTNLAVLIVSIREGDHANTVGEMGQTLLRRLPPAFRGRVGAGEVFRGAGWLREAYRQAATAVQHAWYTDGKSLFESHAQLPRKPEAQASPHPIVLLNRDFREALEMHDFERAMANLRQWLDDLKRRRPSWAELRTGCETVMAMIRGDKADAGEGETRQTHPETESFSAEPLRYADRDAFTSAFLSAVEAAFRSLQEDKQENRVVETVKAYIHQHYTEELELSRLADVVYLTPSYLSKLFKTETGETITDFLISVRMERAKALLRDKHALKTYEVGEKVGYADPAYFNKVFKKVVGCTPKEFRERVRH</sequence>
<dbReference type="RefSeq" id="WP_123041176.1">
    <property type="nucleotide sequence ID" value="NZ_CP033433.1"/>
</dbReference>
<dbReference type="SMART" id="SM00448">
    <property type="entry name" value="REC"/>
    <property type="match status" value="1"/>
</dbReference>
<feature type="domain" description="Response regulatory" evidence="6">
    <location>
        <begin position="3"/>
        <end position="120"/>
    </location>
</feature>
<keyword evidence="1" id="KW-0805">Transcription regulation</keyword>
<accession>A0A3G3JXX9</accession>
<feature type="domain" description="HTH araC/xylS-type" evidence="5">
    <location>
        <begin position="406"/>
        <end position="505"/>
    </location>
</feature>
<protein>
    <submittedName>
        <fullName evidence="7">Response regulator</fullName>
    </submittedName>
</protein>
<dbReference type="InterPro" id="IPR018060">
    <property type="entry name" value="HTH_AraC"/>
</dbReference>
<dbReference type="Proteomes" id="UP000269097">
    <property type="component" value="Chromosome"/>
</dbReference>
<dbReference type="InterPro" id="IPR009057">
    <property type="entry name" value="Homeodomain-like_sf"/>
</dbReference>
<proteinExistence type="predicted"/>
<dbReference type="KEGG" id="coh:EAV92_11260"/>
<dbReference type="Gene3D" id="1.10.10.60">
    <property type="entry name" value="Homeodomain-like"/>
    <property type="match status" value="2"/>
</dbReference>
<evidence type="ECO:0000256" key="4">
    <source>
        <dbReference type="PROSITE-ProRule" id="PRU00169"/>
    </source>
</evidence>
<organism evidence="7 8">
    <name type="scientific">Cohnella candidum</name>
    <dbReference type="NCBI Taxonomy" id="2674991"/>
    <lineage>
        <taxon>Bacteria</taxon>
        <taxon>Bacillati</taxon>
        <taxon>Bacillota</taxon>
        <taxon>Bacilli</taxon>
        <taxon>Bacillales</taxon>
        <taxon>Paenibacillaceae</taxon>
        <taxon>Cohnella</taxon>
    </lineage>
</organism>
<keyword evidence="8" id="KW-1185">Reference proteome</keyword>
<dbReference type="CDD" id="cd17536">
    <property type="entry name" value="REC_YesN-like"/>
    <property type="match status" value="1"/>
</dbReference>
<dbReference type="SUPFAM" id="SSF46689">
    <property type="entry name" value="Homeodomain-like"/>
    <property type="match status" value="2"/>
</dbReference>
<evidence type="ECO:0000313" key="8">
    <source>
        <dbReference type="Proteomes" id="UP000269097"/>
    </source>
</evidence>
<feature type="modified residue" description="4-aspartylphosphate" evidence="4">
    <location>
        <position position="55"/>
    </location>
</feature>
<dbReference type="AlphaFoldDB" id="A0A3G3JXX9"/>
<gene>
    <name evidence="7" type="ORF">EAV92_11260</name>
</gene>
<dbReference type="InterPro" id="IPR001789">
    <property type="entry name" value="Sig_transdc_resp-reg_receiver"/>
</dbReference>
<dbReference type="SUPFAM" id="SSF52172">
    <property type="entry name" value="CheY-like"/>
    <property type="match status" value="1"/>
</dbReference>
<evidence type="ECO:0000256" key="2">
    <source>
        <dbReference type="ARBA" id="ARBA00023125"/>
    </source>
</evidence>
<evidence type="ECO:0000313" key="7">
    <source>
        <dbReference type="EMBL" id="AYQ73094.1"/>
    </source>
</evidence>
<evidence type="ECO:0000256" key="1">
    <source>
        <dbReference type="ARBA" id="ARBA00023015"/>
    </source>
</evidence>
<dbReference type="PANTHER" id="PTHR43280:SF28">
    <property type="entry name" value="HTH-TYPE TRANSCRIPTIONAL ACTIVATOR RHAS"/>
    <property type="match status" value="1"/>
</dbReference>
<dbReference type="Pfam" id="PF17853">
    <property type="entry name" value="GGDEF_2"/>
    <property type="match status" value="1"/>
</dbReference>
<evidence type="ECO:0000259" key="5">
    <source>
        <dbReference type="PROSITE" id="PS01124"/>
    </source>
</evidence>
<keyword evidence="3" id="KW-0804">Transcription</keyword>
<dbReference type="PROSITE" id="PS50110">
    <property type="entry name" value="RESPONSE_REGULATORY"/>
    <property type="match status" value="1"/>
</dbReference>
<dbReference type="Pfam" id="PF00072">
    <property type="entry name" value="Response_reg"/>
    <property type="match status" value="1"/>
</dbReference>
<dbReference type="PRINTS" id="PR00032">
    <property type="entry name" value="HTHARAC"/>
</dbReference>
<reference evidence="7 8" key="1">
    <citation type="submission" date="2018-10" db="EMBL/GenBank/DDBJ databases">
        <title>Genome Sequence of Cohnella sp.</title>
        <authorList>
            <person name="Srinivasan S."/>
            <person name="Kim M.K."/>
        </authorList>
    </citation>
    <scope>NUCLEOTIDE SEQUENCE [LARGE SCALE GENOMIC DNA]</scope>
    <source>
        <strain evidence="7 8">18JY8-7</strain>
    </source>
</reference>
<keyword evidence="2" id="KW-0238">DNA-binding</keyword>
<evidence type="ECO:0000256" key="3">
    <source>
        <dbReference type="ARBA" id="ARBA00023163"/>
    </source>
</evidence>
<keyword evidence="4" id="KW-0597">Phosphoprotein</keyword>
<dbReference type="Pfam" id="PF12833">
    <property type="entry name" value="HTH_18"/>
    <property type="match status" value="1"/>
</dbReference>
<dbReference type="SMART" id="SM00342">
    <property type="entry name" value="HTH_ARAC"/>
    <property type="match status" value="1"/>
</dbReference>
<dbReference type="GO" id="GO:0003700">
    <property type="term" value="F:DNA-binding transcription factor activity"/>
    <property type="evidence" value="ECO:0007669"/>
    <property type="project" value="InterPro"/>
</dbReference>
<dbReference type="InterPro" id="IPR041522">
    <property type="entry name" value="CdaR_GGDEF"/>
</dbReference>
<evidence type="ECO:0000259" key="6">
    <source>
        <dbReference type="PROSITE" id="PS50110"/>
    </source>
</evidence>
<dbReference type="GO" id="GO:0000160">
    <property type="term" value="P:phosphorelay signal transduction system"/>
    <property type="evidence" value="ECO:0007669"/>
    <property type="project" value="InterPro"/>
</dbReference>
<dbReference type="PANTHER" id="PTHR43280">
    <property type="entry name" value="ARAC-FAMILY TRANSCRIPTIONAL REGULATOR"/>
    <property type="match status" value="1"/>
</dbReference>
<dbReference type="InterPro" id="IPR020449">
    <property type="entry name" value="Tscrpt_reg_AraC-type_HTH"/>
</dbReference>
<dbReference type="InterPro" id="IPR011006">
    <property type="entry name" value="CheY-like_superfamily"/>
</dbReference>
<dbReference type="EMBL" id="CP033433">
    <property type="protein sequence ID" value="AYQ73094.1"/>
    <property type="molecule type" value="Genomic_DNA"/>
</dbReference>
<dbReference type="PROSITE" id="PS01124">
    <property type="entry name" value="HTH_ARAC_FAMILY_2"/>
    <property type="match status" value="1"/>
</dbReference>
<name>A0A3G3JXX9_9BACL</name>
<dbReference type="GO" id="GO:0043565">
    <property type="term" value="F:sequence-specific DNA binding"/>
    <property type="evidence" value="ECO:0007669"/>
    <property type="project" value="InterPro"/>
</dbReference>